<feature type="chain" id="PRO_5042949931" description="MRG domain-containing protein" evidence="7">
    <location>
        <begin position="22"/>
        <end position="333"/>
    </location>
</feature>
<feature type="compositionally biased region" description="Polar residues" evidence="6">
    <location>
        <begin position="153"/>
        <end position="164"/>
    </location>
</feature>
<evidence type="ECO:0000256" key="1">
    <source>
        <dbReference type="ARBA" id="ARBA00004123"/>
    </source>
</evidence>
<feature type="compositionally biased region" description="Basic and acidic residues" evidence="6">
    <location>
        <begin position="167"/>
        <end position="176"/>
    </location>
</feature>
<dbReference type="PANTHER" id="PTHR10880:SF15">
    <property type="entry name" value="MSL COMPLEX SUBUNIT 3"/>
    <property type="match status" value="1"/>
</dbReference>
<feature type="domain" description="MRG" evidence="8">
    <location>
        <begin position="13"/>
        <end position="315"/>
    </location>
</feature>
<gene>
    <name evidence="9" type="ORF">V5799_003757</name>
</gene>
<evidence type="ECO:0000313" key="10">
    <source>
        <dbReference type="Proteomes" id="UP001321473"/>
    </source>
</evidence>
<evidence type="ECO:0000256" key="4">
    <source>
        <dbReference type="ARBA" id="ARBA00023163"/>
    </source>
</evidence>
<dbReference type="PANTHER" id="PTHR10880">
    <property type="entry name" value="MORTALITY FACTOR 4-LIKE PROTEIN"/>
    <property type="match status" value="1"/>
</dbReference>
<dbReference type="EMBL" id="JARKHS020033925">
    <property type="protein sequence ID" value="KAK8758610.1"/>
    <property type="molecule type" value="Genomic_DNA"/>
</dbReference>
<keyword evidence="2" id="KW-0156">Chromatin regulator</keyword>
<proteinExistence type="predicted"/>
<evidence type="ECO:0000256" key="6">
    <source>
        <dbReference type="SAM" id="MobiDB-lite"/>
    </source>
</evidence>
<evidence type="ECO:0000256" key="3">
    <source>
        <dbReference type="ARBA" id="ARBA00023015"/>
    </source>
</evidence>
<dbReference type="Proteomes" id="UP001321473">
    <property type="component" value="Unassembled WGS sequence"/>
</dbReference>
<dbReference type="AlphaFoldDB" id="A0AAQ4D820"/>
<accession>A0AAQ4D820</accession>
<dbReference type="InterPro" id="IPR026541">
    <property type="entry name" value="MRG_dom"/>
</dbReference>
<evidence type="ECO:0000256" key="7">
    <source>
        <dbReference type="SAM" id="SignalP"/>
    </source>
</evidence>
<evidence type="ECO:0000259" key="8">
    <source>
        <dbReference type="Pfam" id="PF05712"/>
    </source>
</evidence>
<keyword evidence="5" id="KW-0539">Nucleus</keyword>
<dbReference type="InterPro" id="IPR008676">
    <property type="entry name" value="MRG"/>
</dbReference>
<reference evidence="9 10" key="1">
    <citation type="journal article" date="2023" name="Arcadia Sci">
        <title>De novo assembly of a long-read Amblyomma americanum tick genome.</title>
        <authorList>
            <person name="Chou S."/>
            <person name="Poskanzer K.E."/>
            <person name="Rollins M."/>
            <person name="Thuy-Boun P.S."/>
        </authorList>
    </citation>
    <scope>NUCLEOTIDE SEQUENCE [LARGE SCALE GENOMIC DNA]</scope>
    <source>
        <strain evidence="9">F_SG_1</strain>
        <tissue evidence="9">Salivary glands</tissue>
    </source>
</reference>
<evidence type="ECO:0000256" key="2">
    <source>
        <dbReference type="ARBA" id="ARBA00022853"/>
    </source>
</evidence>
<dbReference type="GO" id="GO:0035267">
    <property type="term" value="C:NuA4 histone acetyltransferase complex"/>
    <property type="evidence" value="ECO:0007669"/>
    <property type="project" value="TreeGrafter"/>
</dbReference>
<comment type="subcellular location">
    <subcellularLocation>
        <location evidence="1">Nucleus</location>
    </subcellularLocation>
</comment>
<name>A0AAQ4D820_AMBAM</name>
<evidence type="ECO:0000256" key="5">
    <source>
        <dbReference type="ARBA" id="ARBA00023242"/>
    </source>
</evidence>
<evidence type="ECO:0000313" key="9">
    <source>
        <dbReference type="EMBL" id="KAK8758610.1"/>
    </source>
</evidence>
<protein>
    <recommendedName>
        <fullName evidence="8">MRG domain-containing protein</fullName>
    </recommendedName>
</protein>
<feature type="signal peptide" evidence="7">
    <location>
        <begin position="1"/>
        <end position="21"/>
    </location>
</feature>
<dbReference type="Gene3D" id="1.10.274.30">
    <property type="entry name" value="MRG domain"/>
    <property type="match status" value="2"/>
</dbReference>
<dbReference type="GO" id="GO:0006355">
    <property type="term" value="P:regulation of DNA-templated transcription"/>
    <property type="evidence" value="ECO:0007669"/>
    <property type="project" value="InterPro"/>
</dbReference>
<dbReference type="InterPro" id="IPR038217">
    <property type="entry name" value="MRG_C_sf"/>
</dbReference>
<dbReference type="GO" id="GO:0005634">
    <property type="term" value="C:nucleus"/>
    <property type="evidence" value="ECO:0007669"/>
    <property type="project" value="UniProtKB-SubCell"/>
</dbReference>
<sequence length="333" mass="36453">MPVTLFFRLVLLQLVHVPCTPDVVDILEAFLKQYAAKLTGTAARPAKGSSLRQPPIDTSEIEARFALCKEAMDGLRIIFSYTLSNQLLYNLEQSQFKLVTASCRPIRISNPAPNRQSNEPTSQNEASLLNIAPDVATTVKCRSRKSLRGNSDPKGSTSSPQRSASPPEKRTVRSGDPHSIWSSSPAKSTQDDSDTDNLPLAVAIMGRAPRRRTASTCSVASSVSAITTTSEAALSVVNSKFDCTILPSEFLDDDPSSPALLYGAHHFLRLFVKLPVLLQKMAITKRKASYLENFVNGLLQYLAGRHEELFPPTAYGDAEQIMAELEKQKTSNE</sequence>
<keyword evidence="4" id="KW-0804">Transcription</keyword>
<keyword evidence="10" id="KW-1185">Reference proteome</keyword>
<dbReference type="Pfam" id="PF05712">
    <property type="entry name" value="MRG"/>
    <property type="match status" value="1"/>
</dbReference>
<keyword evidence="7" id="KW-0732">Signal</keyword>
<dbReference type="GO" id="GO:0006325">
    <property type="term" value="P:chromatin organization"/>
    <property type="evidence" value="ECO:0007669"/>
    <property type="project" value="UniProtKB-KW"/>
</dbReference>
<organism evidence="9 10">
    <name type="scientific">Amblyomma americanum</name>
    <name type="common">Lone star tick</name>
    <dbReference type="NCBI Taxonomy" id="6943"/>
    <lineage>
        <taxon>Eukaryota</taxon>
        <taxon>Metazoa</taxon>
        <taxon>Ecdysozoa</taxon>
        <taxon>Arthropoda</taxon>
        <taxon>Chelicerata</taxon>
        <taxon>Arachnida</taxon>
        <taxon>Acari</taxon>
        <taxon>Parasitiformes</taxon>
        <taxon>Ixodida</taxon>
        <taxon>Ixodoidea</taxon>
        <taxon>Ixodidae</taxon>
        <taxon>Amblyomminae</taxon>
        <taxon>Amblyomma</taxon>
    </lineage>
</organism>
<keyword evidence="3" id="KW-0805">Transcription regulation</keyword>
<comment type="caution">
    <text evidence="9">The sequence shown here is derived from an EMBL/GenBank/DDBJ whole genome shotgun (WGS) entry which is preliminary data.</text>
</comment>
<dbReference type="GO" id="GO:0072487">
    <property type="term" value="C:MSL complex"/>
    <property type="evidence" value="ECO:0007669"/>
    <property type="project" value="TreeGrafter"/>
</dbReference>
<feature type="region of interest" description="Disordered" evidence="6">
    <location>
        <begin position="140"/>
        <end position="197"/>
    </location>
</feature>
<dbReference type="PROSITE" id="PS51640">
    <property type="entry name" value="MRG"/>
    <property type="match status" value="1"/>
</dbReference>